<dbReference type="GeneID" id="20237628"/>
<dbReference type="RefSeq" id="XP_009049370.1">
    <property type="nucleotide sequence ID" value="XM_009051122.1"/>
</dbReference>
<name>V4AY17_LOTGI</name>
<reference evidence="1 2" key="1">
    <citation type="journal article" date="2013" name="Nature">
        <title>Insights into bilaterian evolution from three spiralian genomes.</title>
        <authorList>
            <person name="Simakov O."/>
            <person name="Marletaz F."/>
            <person name="Cho S.J."/>
            <person name="Edsinger-Gonzales E."/>
            <person name="Havlak P."/>
            <person name="Hellsten U."/>
            <person name="Kuo D.H."/>
            <person name="Larsson T."/>
            <person name="Lv J."/>
            <person name="Arendt D."/>
            <person name="Savage R."/>
            <person name="Osoegawa K."/>
            <person name="de Jong P."/>
            <person name="Grimwood J."/>
            <person name="Chapman J.A."/>
            <person name="Shapiro H."/>
            <person name="Aerts A."/>
            <person name="Otillar R.P."/>
            <person name="Terry A.Y."/>
            <person name="Boore J.L."/>
            <person name="Grigoriev I.V."/>
            <person name="Lindberg D.R."/>
            <person name="Seaver E.C."/>
            <person name="Weisblat D.A."/>
            <person name="Putnam N.H."/>
            <person name="Rokhsar D.S."/>
        </authorList>
    </citation>
    <scope>NUCLEOTIDE SEQUENCE [LARGE SCALE GENOMIC DNA]</scope>
</reference>
<dbReference type="EMBL" id="KB200869">
    <property type="protein sequence ID" value="ESO99930.1"/>
    <property type="molecule type" value="Genomic_DNA"/>
</dbReference>
<sequence>MCFKMCLYIVRDSQHLILHDIKIAIMLTWLKKRCRRNSAPSGSNKKSRSCIDPDVTPPFYFELEDDSLSDHDYEEVPDCSPESYATYYLAKEITSLTQELVTDLSNVDLCPTCRRNCSTQVQKANDSLCSCYAQPIDPIYSKATAISSYAVLPRCFAEYDLPTSSPISSQLYSRINIEKKRKLFRSRSDIRRRPLPELPVRREADDDVTYDGGSESSGFYEIIDSDEDNSLIGVGPGYMSESILV</sequence>
<dbReference type="CTD" id="20237628"/>
<gene>
    <name evidence="1" type="ORF">LOTGIDRAFT_158090</name>
</gene>
<keyword evidence="2" id="KW-1185">Reference proteome</keyword>
<dbReference type="Proteomes" id="UP000030746">
    <property type="component" value="Unassembled WGS sequence"/>
</dbReference>
<organism evidence="1 2">
    <name type="scientific">Lottia gigantea</name>
    <name type="common">Giant owl limpet</name>
    <dbReference type="NCBI Taxonomy" id="225164"/>
    <lineage>
        <taxon>Eukaryota</taxon>
        <taxon>Metazoa</taxon>
        <taxon>Spiralia</taxon>
        <taxon>Lophotrochozoa</taxon>
        <taxon>Mollusca</taxon>
        <taxon>Gastropoda</taxon>
        <taxon>Patellogastropoda</taxon>
        <taxon>Lottioidea</taxon>
        <taxon>Lottiidae</taxon>
        <taxon>Lottia</taxon>
    </lineage>
</organism>
<dbReference type="KEGG" id="lgi:LOTGIDRAFT_158090"/>
<proteinExistence type="predicted"/>
<accession>V4AY17</accession>
<evidence type="ECO:0000313" key="2">
    <source>
        <dbReference type="Proteomes" id="UP000030746"/>
    </source>
</evidence>
<protein>
    <submittedName>
        <fullName evidence="1">Uncharacterized protein</fullName>
    </submittedName>
</protein>
<dbReference type="AlphaFoldDB" id="V4AY17"/>
<evidence type="ECO:0000313" key="1">
    <source>
        <dbReference type="EMBL" id="ESO99930.1"/>
    </source>
</evidence>
<dbReference type="HOGENOM" id="CLU_1201007_0_0_1"/>